<keyword evidence="1" id="KW-0805">Transcription regulation</keyword>
<evidence type="ECO:0000313" key="6">
    <source>
        <dbReference type="Proteomes" id="UP001597493"/>
    </source>
</evidence>
<dbReference type="InterPro" id="IPR018060">
    <property type="entry name" value="HTH_AraC"/>
</dbReference>
<dbReference type="EMBL" id="JBHUMY010000043">
    <property type="protein sequence ID" value="MFD2663497.1"/>
    <property type="molecule type" value="Genomic_DNA"/>
</dbReference>
<evidence type="ECO:0000256" key="1">
    <source>
        <dbReference type="ARBA" id="ARBA00023015"/>
    </source>
</evidence>
<keyword evidence="2" id="KW-0238">DNA-binding</keyword>
<dbReference type="PROSITE" id="PS00041">
    <property type="entry name" value="HTH_ARAC_FAMILY_1"/>
    <property type="match status" value="1"/>
</dbReference>
<dbReference type="Gene3D" id="1.10.10.60">
    <property type="entry name" value="Homeodomain-like"/>
    <property type="match status" value="2"/>
</dbReference>
<organism evidence="5 6">
    <name type="scientific">Paenibacillus thailandensis</name>
    <dbReference type="NCBI Taxonomy" id="393250"/>
    <lineage>
        <taxon>Bacteria</taxon>
        <taxon>Bacillati</taxon>
        <taxon>Bacillota</taxon>
        <taxon>Bacilli</taxon>
        <taxon>Bacillales</taxon>
        <taxon>Paenibacillaceae</taxon>
        <taxon>Paenibacillus</taxon>
    </lineage>
</organism>
<dbReference type="InterPro" id="IPR050204">
    <property type="entry name" value="AraC_XylS_family_regulators"/>
</dbReference>
<dbReference type="PANTHER" id="PTHR46796">
    <property type="entry name" value="HTH-TYPE TRANSCRIPTIONAL ACTIVATOR RHAS-RELATED"/>
    <property type="match status" value="1"/>
</dbReference>
<name>A0ABW5R4T7_9BACL</name>
<accession>A0ABW5R4T7</accession>
<keyword evidence="3" id="KW-0804">Transcription</keyword>
<dbReference type="Pfam" id="PF01497">
    <property type="entry name" value="Peripla_BP_2"/>
    <property type="match status" value="1"/>
</dbReference>
<dbReference type="InterPro" id="IPR009057">
    <property type="entry name" value="Homeodomain-like_sf"/>
</dbReference>
<dbReference type="RefSeq" id="WP_379279635.1">
    <property type="nucleotide sequence ID" value="NZ_JBHUGT010000011.1"/>
</dbReference>
<evidence type="ECO:0000256" key="3">
    <source>
        <dbReference type="ARBA" id="ARBA00023163"/>
    </source>
</evidence>
<keyword evidence="6" id="KW-1185">Reference proteome</keyword>
<dbReference type="Gene3D" id="3.40.50.1980">
    <property type="entry name" value="Nitrogenase molybdenum iron protein domain"/>
    <property type="match status" value="2"/>
</dbReference>
<dbReference type="Proteomes" id="UP001597493">
    <property type="component" value="Unassembled WGS sequence"/>
</dbReference>
<sequence>MAQAVDKLRQWTLAYRHKEEVAIAPGASVTLGPARDYRFVFVASQKLNVTIGSGGEEMKGTAFQGELFLVPADAPCTLSNESPGRCEAVAVSFAFAGASRRQADPDGLFPRSGFHAFRLPQASGWMQDFHCDDSDPDPALYCELQSHLYAIASGYLQSLRKPAGPDSALRSYVEQAQQLMLERYPKPIDIDELVRSSGFGTSRFYQAFRALTGLSPHKYLTMIRLDASLRLLASRSSTVVESAHAVGYPDEYYFSRLFKKQMGLSPTEYARLAGIKIANLAPVFLGDLSVLGITPYLSFQRGWQERPEEALRQLAAAKPELILTGPLEEGLYEALSAIAPVMMLNWKQYSWKERLLRIAARLELTGVAERWLAQYESRVHNARVQVKNSLGQEPVLLVQVYDEGYRVFGLRWKKMTDFFYQDLQVSAPDCIRDLRDLETASIADIASIECENVLFLVPYGTREEDCAKLEASWRRQRRHRRKKRCLFVRYPHVLNYNASVHGGLVDETVQLLLKLDKA</sequence>
<dbReference type="SUPFAM" id="SSF46689">
    <property type="entry name" value="Homeodomain-like"/>
    <property type="match status" value="2"/>
</dbReference>
<dbReference type="InterPro" id="IPR018062">
    <property type="entry name" value="HTH_AraC-typ_CS"/>
</dbReference>
<dbReference type="InterPro" id="IPR002491">
    <property type="entry name" value="ABC_transptr_periplasmic_BD"/>
</dbReference>
<feature type="domain" description="HTH araC/xylS-type" evidence="4">
    <location>
        <begin position="174"/>
        <end position="272"/>
    </location>
</feature>
<protein>
    <submittedName>
        <fullName evidence="5">Helix-turn-helix domain-containing protein</fullName>
    </submittedName>
</protein>
<dbReference type="SMART" id="SM00342">
    <property type="entry name" value="HTH_ARAC"/>
    <property type="match status" value="1"/>
</dbReference>
<dbReference type="Pfam" id="PF12833">
    <property type="entry name" value="HTH_18"/>
    <property type="match status" value="1"/>
</dbReference>
<comment type="caution">
    <text evidence="5">The sequence shown here is derived from an EMBL/GenBank/DDBJ whole genome shotgun (WGS) entry which is preliminary data.</text>
</comment>
<dbReference type="PROSITE" id="PS01124">
    <property type="entry name" value="HTH_ARAC_FAMILY_2"/>
    <property type="match status" value="1"/>
</dbReference>
<gene>
    <name evidence="5" type="ORF">ACFSW5_24980</name>
</gene>
<evidence type="ECO:0000259" key="4">
    <source>
        <dbReference type="PROSITE" id="PS01124"/>
    </source>
</evidence>
<dbReference type="SUPFAM" id="SSF53807">
    <property type="entry name" value="Helical backbone' metal receptor"/>
    <property type="match status" value="1"/>
</dbReference>
<reference evidence="6" key="1">
    <citation type="journal article" date="2019" name="Int. J. Syst. Evol. Microbiol.">
        <title>The Global Catalogue of Microorganisms (GCM) 10K type strain sequencing project: providing services to taxonomists for standard genome sequencing and annotation.</title>
        <authorList>
            <consortium name="The Broad Institute Genomics Platform"/>
            <consortium name="The Broad Institute Genome Sequencing Center for Infectious Disease"/>
            <person name="Wu L."/>
            <person name="Ma J."/>
        </authorList>
    </citation>
    <scope>NUCLEOTIDE SEQUENCE [LARGE SCALE GENOMIC DNA]</scope>
    <source>
        <strain evidence="6">TISTR 1827</strain>
    </source>
</reference>
<evidence type="ECO:0000313" key="5">
    <source>
        <dbReference type="EMBL" id="MFD2663497.1"/>
    </source>
</evidence>
<evidence type="ECO:0000256" key="2">
    <source>
        <dbReference type="ARBA" id="ARBA00023125"/>
    </source>
</evidence>
<proteinExistence type="predicted"/>